<evidence type="ECO:0000313" key="1">
    <source>
        <dbReference type="EMBL" id="RRT38986.1"/>
    </source>
</evidence>
<sequence length="202" mass="21457">MSSVVLAARRVPTGKRCRPCPPYLCQVDRMTANPSMPASGRLPRVGSATLAGQLFGGREDVAASAAQVLDWSSIAAQVCEWLSTARRVGSRRDPSDGQVSLVVDFAIPLLRRGVVAFIVRVTEFPYLSPLSSLLLTISLHLTMSSVVLAARRASAGKGCRPCPPYVYQVDRMTADPSMLASGRLPRVGSATLAGQLFGGART</sequence>
<gene>
    <name evidence="1" type="ORF">B296_00048653</name>
</gene>
<proteinExistence type="predicted"/>
<dbReference type="EMBL" id="AMZH03020627">
    <property type="protein sequence ID" value="RRT38986.1"/>
    <property type="molecule type" value="Genomic_DNA"/>
</dbReference>
<accession>A0A426XHN2</accession>
<dbReference type="AlphaFoldDB" id="A0A426XHN2"/>
<name>A0A426XHN2_ENSVE</name>
<dbReference type="Proteomes" id="UP000287651">
    <property type="component" value="Unassembled WGS sequence"/>
</dbReference>
<protein>
    <submittedName>
        <fullName evidence="1">Uncharacterized protein</fullName>
    </submittedName>
</protein>
<evidence type="ECO:0000313" key="2">
    <source>
        <dbReference type="Proteomes" id="UP000287651"/>
    </source>
</evidence>
<comment type="caution">
    <text evidence="1">The sequence shown here is derived from an EMBL/GenBank/DDBJ whole genome shotgun (WGS) entry which is preliminary data.</text>
</comment>
<organism evidence="1 2">
    <name type="scientific">Ensete ventricosum</name>
    <name type="common">Abyssinian banana</name>
    <name type="synonym">Musa ensete</name>
    <dbReference type="NCBI Taxonomy" id="4639"/>
    <lineage>
        <taxon>Eukaryota</taxon>
        <taxon>Viridiplantae</taxon>
        <taxon>Streptophyta</taxon>
        <taxon>Embryophyta</taxon>
        <taxon>Tracheophyta</taxon>
        <taxon>Spermatophyta</taxon>
        <taxon>Magnoliopsida</taxon>
        <taxon>Liliopsida</taxon>
        <taxon>Zingiberales</taxon>
        <taxon>Musaceae</taxon>
        <taxon>Ensete</taxon>
    </lineage>
</organism>
<reference evidence="1 2" key="1">
    <citation type="journal article" date="2014" name="Agronomy (Basel)">
        <title>A Draft Genome Sequence for Ensete ventricosum, the Drought-Tolerant Tree Against Hunger.</title>
        <authorList>
            <person name="Harrison J."/>
            <person name="Moore K.A."/>
            <person name="Paszkiewicz K."/>
            <person name="Jones T."/>
            <person name="Grant M."/>
            <person name="Ambacheew D."/>
            <person name="Muzemil S."/>
            <person name="Studholme D.J."/>
        </authorList>
    </citation>
    <scope>NUCLEOTIDE SEQUENCE [LARGE SCALE GENOMIC DNA]</scope>
</reference>